<feature type="transmembrane region" description="Helical" evidence="10">
    <location>
        <begin position="192"/>
        <end position="217"/>
    </location>
</feature>
<keyword evidence="7 10" id="KW-1133">Transmembrane helix</keyword>
<keyword evidence="8" id="KW-0406">Ion transport</keyword>
<feature type="transmembrane region" description="Helical" evidence="10">
    <location>
        <begin position="351"/>
        <end position="369"/>
    </location>
</feature>
<feature type="transmembrane region" description="Helical" evidence="10">
    <location>
        <begin position="229"/>
        <end position="249"/>
    </location>
</feature>
<dbReference type="PANTHER" id="PTHR32024">
    <property type="entry name" value="TRK SYSTEM POTASSIUM UPTAKE PROTEIN TRKG-RELATED"/>
    <property type="match status" value="1"/>
</dbReference>
<feature type="transmembrane region" description="Helical" evidence="10">
    <location>
        <begin position="74"/>
        <end position="98"/>
    </location>
</feature>
<evidence type="ECO:0000256" key="2">
    <source>
        <dbReference type="ARBA" id="ARBA00022448"/>
    </source>
</evidence>
<feature type="transmembrane region" description="Helical" evidence="10">
    <location>
        <begin position="46"/>
        <end position="62"/>
    </location>
</feature>
<dbReference type="GO" id="GO:0015379">
    <property type="term" value="F:potassium:chloride symporter activity"/>
    <property type="evidence" value="ECO:0007669"/>
    <property type="project" value="InterPro"/>
</dbReference>
<dbReference type="AlphaFoldDB" id="A0AAU7VNM8"/>
<organism evidence="11">
    <name type="scientific">Proteinivorax tanatarense</name>
    <dbReference type="NCBI Taxonomy" id="1260629"/>
    <lineage>
        <taxon>Bacteria</taxon>
        <taxon>Bacillati</taxon>
        <taxon>Bacillota</taxon>
        <taxon>Clostridia</taxon>
        <taxon>Eubacteriales</taxon>
        <taxon>Proteinivoracaceae</taxon>
        <taxon>Proteinivorax</taxon>
    </lineage>
</organism>
<dbReference type="Pfam" id="PF02386">
    <property type="entry name" value="TrkH"/>
    <property type="match status" value="1"/>
</dbReference>
<dbReference type="InterPro" id="IPR004772">
    <property type="entry name" value="TrkH"/>
</dbReference>
<comment type="subcellular location">
    <subcellularLocation>
        <location evidence="1">Cell membrane</location>
        <topology evidence="1">Multi-pass membrane protein</topology>
    </subcellularLocation>
</comment>
<gene>
    <name evidence="11" type="ORF">PRVXT_000809</name>
</gene>
<keyword evidence="2" id="KW-0813">Transport</keyword>
<keyword evidence="4" id="KW-0633">Potassium transport</keyword>
<dbReference type="EMBL" id="CP158367">
    <property type="protein sequence ID" value="XBX75660.1"/>
    <property type="molecule type" value="Genomic_DNA"/>
</dbReference>
<evidence type="ECO:0000256" key="3">
    <source>
        <dbReference type="ARBA" id="ARBA00022475"/>
    </source>
</evidence>
<feature type="transmembrane region" description="Helical" evidence="10">
    <location>
        <begin position="160"/>
        <end position="180"/>
    </location>
</feature>
<feature type="transmembrane region" description="Helical" evidence="10">
    <location>
        <begin position="129"/>
        <end position="148"/>
    </location>
</feature>
<protein>
    <submittedName>
        <fullName evidence="11">TrkH family potassium uptake protein</fullName>
    </submittedName>
</protein>
<evidence type="ECO:0000256" key="6">
    <source>
        <dbReference type="ARBA" id="ARBA00022958"/>
    </source>
</evidence>
<keyword evidence="3" id="KW-1003">Cell membrane</keyword>
<dbReference type="NCBIfam" id="TIGR00933">
    <property type="entry name" value="2a38"/>
    <property type="match status" value="1"/>
</dbReference>
<evidence type="ECO:0000313" key="11">
    <source>
        <dbReference type="EMBL" id="XBX75660.1"/>
    </source>
</evidence>
<reference evidence="11" key="2">
    <citation type="submission" date="2024-06" db="EMBL/GenBank/DDBJ databases">
        <authorList>
            <person name="Petrova K.O."/>
            <person name="Toshchakov S.V."/>
            <person name="Boltjanskaja Y.V."/>
            <person name="Kevbrin V."/>
        </authorList>
    </citation>
    <scope>NUCLEOTIDE SEQUENCE</scope>
    <source>
        <strain evidence="11">Z-910T</strain>
    </source>
</reference>
<evidence type="ECO:0000256" key="9">
    <source>
        <dbReference type="ARBA" id="ARBA00023136"/>
    </source>
</evidence>
<sequence>MFTDKFQPSPAQVLVVGFLMLILVGTILLSLPMATASGEPLGPLDALFTATSAVCVTGLVVVDTGTHFSIFGQVVIMLLIQAGGLGFMTMATLIFLVLGKKITLKGRLVIQEALNQITLSGLVRLTKSIIILTLVIEGVAALILGVRFSQSADISFGQGMYMGVFHAISAFCNAGFDIMGGGVGLTLYRDDFVVNTVIMGLFIFGGLGFTVIVDIYTRGSIKKMALHSKFVLLLTSILLLVGFFGIFILEYNNPATLGELSFIEKIMPAFFTGATVRTAGFNTIDTGALESGTLFFMLILMFIGASPASTGGGIKTTTFGVLLIAVYAIIKGGDEVNLMRRRIPYHIVLKALSIIVIGFVVVGLVTIILSQTEEQDFMNIFFEVVSAFGTVGLSTGITSELTAVGKGIIIVVMFMGRVGPLTLALALGRRYSKSKIRYPEERVLVG</sequence>
<keyword evidence="6" id="KW-0630">Potassium</keyword>
<evidence type="ECO:0000256" key="1">
    <source>
        <dbReference type="ARBA" id="ARBA00004651"/>
    </source>
</evidence>
<dbReference type="RefSeq" id="WP_350344403.1">
    <property type="nucleotide sequence ID" value="NZ_CP158367.1"/>
</dbReference>
<evidence type="ECO:0000256" key="10">
    <source>
        <dbReference type="SAM" id="Phobius"/>
    </source>
</evidence>
<feature type="transmembrane region" description="Helical" evidence="10">
    <location>
        <begin position="12"/>
        <end position="34"/>
    </location>
</feature>
<reference evidence="11" key="1">
    <citation type="journal article" date="2013" name="Extremophiles">
        <title>Proteinivorax tanatarense gen. nov., sp. nov., an anaerobic, haloalkaliphilic, proteolytic bacterium isolated from a decaying algal bloom, and proposal of Proteinivoraceae fam. nov.</title>
        <authorList>
            <person name="Kevbrin V."/>
            <person name="Boltyanskaya Y."/>
            <person name="Zhilina T."/>
            <person name="Kolganova T."/>
            <person name="Lavrentjeva E."/>
            <person name="Kuznetsov B."/>
        </authorList>
    </citation>
    <scope>NUCLEOTIDE SEQUENCE</scope>
    <source>
        <strain evidence="11">Z-910T</strain>
    </source>
</reference>
<feature type="transmembrane region" description="Helical" evidence="10">
    <location>
        <begin position="288"/>
        <end position="306"/>
    </location>
</feature>
<dbReference type="GO" id="GO:0005886">
    <property type="term" value="C:plasma membrane"/>
    <property type="evidence" value="ECO:0007669"/>
    <property type="project" value="UniProtKB-SubCell"/>
</dbReference>
<feature type="transmembrane region" description="Helical" evidence="10">
    <location>
        <begin position="408"/>
        <end position="427"/>
    </location>
</feature>
<accession>A0AAU7VNM8</accession>
<name>A0AAU7VNM8_9FIRM</name>
<keyword evidence="9 10" id="KW-0472">Membrane</keyword>
<keyword evidence="5 10" id="KW-0812">Transmembrane</keyword>
<evidence type="ECO:0000256" key="5">
    <source>
        <dbReference type="ARBA" id="ARBA00022692"/>
    </source>
</evidence>
<proteinExistence type="predicted"/>
<dbReference type="InterPro" id="IPR003445">
    <property type="entry name" value="Cat_transpt"/>
</dbReference>
<evidence type="ECO:0000256" key="7">
    <source>
        <dbReference type="ARBA" id="ARBA00022989"/>
    </source>
</evidence>
<evidence type="ECO:0000256" key="8">
    <source>
        <dbReference type="ARBA" id="ARBA00023065"/>
    </source>
</evidence>
<evidence type="ECO:0000256" key="4">
    <source>
        <dbReference type="ARBA" id="ARBA00022538"/>
    </source>
</evidence>
<dbReference type="PANTHER" id="PTHR32024:SF1">
    <property type="entry name" value="KTR SYSTEM POTASSIUM UPTAKE PROTEIN B"/>
    <property type="match status" value="1"/>
</dbReference>